<dbReference type="OrthoDB" id="5971223at2759"/>
<dbReference type="EMBL" id="MU827786">
    <property type="protein sequence ID" value="KAJ7333663.1"/>
    <property type="molecule type" value="Genomic_DNA"/>
</dbReference>
<reference evidence="2" key="1">
    <citation type="submission" date="2023-01" db="EMBL/GenBank/DDBJ databases">
        <title>Genome assembly of the deep-sea coral Lophelia pertusa.</title>
        <authorList>
            <person name="Herrera S."/>
            <person name="Cordes E."/>
        </authorList>
    </citation>
    <scope>NUCLEOTIDE SEQUENCE</scope>
    <source>
        <strain evidence="2">USNM1676648</strain>
        <tissue evidence="2">Polyp</tissue>
    </source>
</reference>
<evidence type="ECO:0000256" key="1">
    <source>
        <dbReference type="SAM" id="Phobius"/>
    </source>
</evidence>
<organism evidence="2 3">
    <name type="scientific">Desmophyllum pertusum</name>
    <dbReference type="NCBI Taxonomy" id="174260"/>
    <lineage>
        <taxon>Eukaryota</taxon>
        <taxon>Metazoa</taxon>
        <taxon>Cnidaria</taxon>
        <taxon>Anthozoa</taxon>
        <taxon>Hexacorallia</taxon>
        <taxon>Scleractinia</taxon>
        <taxon>Caryophylliina</taxon>
        <taxon>Caryophylliidae</taxon>
        <taxon>Desmophyllum</taxon>
    </lineage>
</organism>
<feature type="transmembrane region" description="Helical" evidence="1">
    <location>
        <begin position="150"/>
        <end position="173"/>
    </location>
</feature>
<name>A0A9W9YCM0_9CNID</name>
<keyword evidence="3" id="KW-1185">Reference proteome</keyword>
<keyword evidence="1" id="KW-0812">Transmembrane</keyword>
<accession>A0A9W9YCM0</accession>
<dbReference type="AlphaFoldDB" id="A0A9W9YCM0"/>
<dbReference type="Proteomes" id="UP001163046">
    <property type="component" value="Unassembled WGS sequence"/>
</dbReference>
<protein>
    <submittedName>
        <fullName evidence="2">Uncharacterized protein</fullName>
    </submittedName>
</protein>
<proteinExistence type="predicted"/>
<sequence length="759" mass="83570">MALPVAEKVVKYVQKEALFENTRLAVKNYDRVRELEFLKPASGGNIDKGAIQRAKEALKNTLKADIGKFPRSSGVGKVFTKASKWLKGASIFEVLGPITDVLTIGLNIWGLDIAIRDHNPGGIAAATLSIAAGLVGIGTFIVAIATGMAVLGPIGALVGAFLSIAATLVELIFSSPGYDKAAVKAYEEKLGQLTYVRDACKTRIDWRMETLAKMTSPFSDVYVNNQAACISDTIFDLKMADVQTESKSSFYGRKFVGPGPLGVSEAQEEVEDPQYVSIGYYNFIKSPIKTLKNPYSGLVKELGWVGFDFYGKFKKGTEYGGVHVFVDSDIVSGFELTGIHIDTAKHYSGGSDSSEQQNDVISIGAYKDLKIMRNTNLPERDSIEVKTRNGHDSLNINGMIGKFESSYENKLTADLGEGGNVLSFQGITKDHSDIKGVFFDSKTAVVKYYHGQNKNTHSLGTVNNVDLFNGSPFDDHVILYTADLTVVQIRDRNVYEFNCDDLAASARRQFKIVDKSTSSPKLNLKTTSALEIAPNDVILDLRNKQLKVFDTTGQSPSLIFEVMVKTATTANLFINNAGSRPINLEHINSVLINGQKKNFIYGTGERSVNYEDGDKSDLLFLKWPTQQTERSRTYEVNMKGGTDYLVVSDKYLLDPSGIDCESLRFTAKPGFTSSEPNPDKPGTLKKPITIKIDKPDDLSYGFTAHVLNAEKIINEYGDELVDIPSFLYDSSVFSLNLYDRYMEVTSETLKIKTEEDVLE</sequence>
<keyword evidence="1" id="KW-0472">Membrane</keyword>
<keyword evidence="1" id="KW-1133">Transmembrane helix</keyword>
<evidence type="ECO:0000313" key="2">
    <source>
        <dbReference type="EMBL" id="KAJ7333663.1"/>
    </source>
</evidence>
<feature type="transmembrane region" description="Helical" evidence="1">
    <location>
        <begin position="123"/>
        <end position="144"/>
    </location>
</feature>
<evidence type="ECO:0000313" key="3">
    <source>
        <dbReference type="Proteomes" id="UP001163046"/>
    </source>
</evidence>
<gene>
    <name evidence="2" type="ORF">OS493_017207</name>
</gene>
<comment type="caution">
    <text evidence="2">The sequence shown here is derived from an EMBL/GenBank/DDBJ whole genome shotgun (WGS) entry which is preliminary data.</text>
</comment>